<dbReference type="GeneID" id="29003825"/>
<sequence>MSQSNGRSLLLQQNKHILFVDARNTGWSCVFSAQVAYGYRSHKETKQSINWRAMKAVHLALQTSSGLKNTSILVRTDNVTTTNILQRASYFFAGFPSIPLHKAYPCAFYFIIGTALIKLYNKVA</sequence>
<protein>
    <recommendedName>
        <fullName evidence="3">RNase H type-1 domain-containing protein</fullName>
    </recommendedName>
</protein>
<keyword evidence="2" id="KW-1185">Reference proteome</keyword>
<accession>A0A162Z907</accession>
<dbReference type="AlphaFoldDB" id="A0A162Z907"/>
<gene>
    <name evidence="1" type="ORF">PHYBLDRAFT_73800</name>
</gene>
<dbReference type="Proteomes" id="UP000077315">
    <property type="component" value="Unassembled WGS sequence"/>
</dbReference>
<organism evidence="1 2">
    <name type="scientific">Phycomyces blakesleeanus (strain ATCC 8743b / DSM 1359 / FGSC 10004 / NBRC 33097 / NRRL 1555)</name>
    <dbReference type="NCBI Taxonomy" id="763407"/>
    <lineage>
        <taxon>Eukaryota</taxon>
        <taxon>Fungi</taxon>
        <taxon>Fungi incertae sedis</taxon>
        <taxon>Mucoromycota</taxon>
        <taxon>Mucoromycotina</taxon>
        <taxon>Mucoromycetes</taxon>
        <taxon>Mucorales</taxon>
        <taxon>Phycomycetaceae</taxon>
        <taxon>Phycomyces</taxon>
    </lineage>
</organism>
<dbReference type="InParanoid" id="A0A162Z907"/>
<proteinExistence type="predicted"/>
<dbReference type="EMBL" id="KV441017">
    <property type="protein sequence ID" value="OAD65111.1"/>
    <property type="molecule type" value="Genomic_DNA"/>
</dbReference>
<reference evidence="2" key="1">
    <citation type="submission" date="2015-06" db="EMBL/GenBank/DDBJ databases">
        <title>Expansion of signal transduction pathways in fungi by whole-genome duplication.</title>
        <authorList>
            <consortium name="DOE Joint Genome Institute"/>
            <person name="Corrochano L.M."/>
            <person name="Kuo A."/>
            <person name="Marcet-Houben M."/>
            <person name="Polaino S."/>
            <person name="Salamov A."/>
            <person name="Villalobos J.M."/>
            <person name="Alvarez M.I."/>
            <person name="Avalos J."/>
            <person name="Benito E.P."/>
            <person name="Benoit I."/>
            <person name="Burger G."/>
            <person name="Camino L.P."/>
            <person name="Canovas D."/>
            <person name="Cerda-Olmedo E."/>
            <person name="Cheng J.-F."/>
            <person name="Dominguez A."/>
            <person name="Elias M."/>
            <person name="Eslava A.P."/>
            <person name="Glaser F."/>
            <person name="Grimwood J."/>
            <person name="Gutierrez G."/>
            <person name="Heitman J."/>
            <person name="Henrissat B."/>
            <person name="Iturriaga E.A."/>
            <person name="Lang B.F."/>
            <person name="Lavin J.L."/>
            <person name="Lee S."/>
            <person name="Li W."/>
            <person name="Lindquist E."/>
            <person name="Lopez-Garcia S."/>
            <person name="Luque E.M."/>
            <person name="Marcos A.T."/>
            <person name="Martin J."/>
            <person name="McCluskey K."/>
            <person name="Medina H.R."/>
            <person name="Miralles-Duran A."/>
            <person name="Miyazaki A."/>
            <person name="Munoz-Torres E."/>
            <person name="Oguiza J.A."/>
            <person name="Ohm R."/>
            <person name="Olmedo M."/>
            <person name="Orejas M."/>
            <person name="Ortiz-Castellanos L."/>
            <person name="Pisabarro A.G."/>
            <person name="Rodriguez-Romero J."/>
            <person name="Ruiz-Herrera J."/>
            <person name="Ruiz-Vazquez R."/>
            <person name="Sanz C."/>
            <person name="Schackwitz W."/>
            <person name="Schmutz J."/>
            <person name="Shahriari M."/>
            <person name="Shelest E."/>
            <person name="Silva-Franco F."/>
            <person name="Soanes D."/>
            <person name="Syed K."/>
            <person name="Tagua V.G."/>
            <person name="Talbot N.J."/>
            <person name="Thon M."/>
            <person name="De vries R.P."/>
            <person name="Wiebenga A."/>
            <person name="Yadav J.S."/>
            <person name="Braun E.L."/>
            <person name="Baker S."/>
            <person name="Garre V."/>
            <person name="Horwitz B."/>
            <person name="Torres-Martinez S."/>
            <person name="Idnurm A."/>
            <person name="Herrera-Estrella A."/>
            <person name="Gabaldon T."/>
            <person name="Grigoriev I.V."/>
        </authorList>
    </citation>
    <scope>NUCLEOTIDE SEQUENCE [LARGE SCALE GENOMIC DNA]</scope>
    <source>
        <strain evidence="2">NRRL 1555(-)</strain>
    </source>
</reference>
<evidence type="ECO:0000313" key="2">
    <source>
        <dbReference type="Proteomes" id="UP000077315"/>
    </source>
</evidence>
<name>A0A162Z907_PHYB8</name>
<dbReference type="RefSeq" id="XP_018283151.1">
    <property type="nucleotide sequence ID" value="XM_018442919.1"/>
</dbReference>
<evidence type="ECO:0000313" key="1">
    <source>
        <dbReference type="EMBL" id="OAD65111.1"/>
    </source>
</evidence>
<dbReference type="VEuPathDB" id="FungiDB:PHYBLDRAFT_73800"/>
<evidence type="ECO:0008006" key="3">
    <source>
        <dbReference type="Google" id="ProtNLM"/>
    </source>
</evidence>
<dbReference type="CDD" id="cd09275">
    <property type="entry name" value="RNase_HI_RT_DIRS1"/>
    <property type="match status" value="1"/>
</dbReference>